<evidence type="ECO:0000313" key="2">
    <source>
        <dbReference type="Proteomes" id="UP000027850"/>
    </source>
</evidence>
<name>A0AB34L3J3_PARDI</name>
<comment type="caution">
    <text evidence="1">The sequence shown here is derived from an EMBL/GenBank/DDBJ whole genome shotgun (WGS) entry which is preliminary data.</text>
</comment>
<sequence>MSYTIHELEKLLSGLGFSYTRNIEGRDNFLYLQDKKTGKTIPFLWNGKSSHVIPDEIRQEIIEYIISACDSNGFNK</sequence>
<dbReference type="AlphaFoldDB" id="A0AB34L3J3"/>
<dbReference type="Proteomes" id="UP000027850">
    <property type="component" value="Unassembled WGS sequence"/>
</dbReference>
<evidence type="ECO:0000313" key="1">
    <source>
        <dbReference type="EMBL" id="KDS34704.1"/>
    </source>
</evidence>
<dbReference type="EMBL" id="JNHK01000097">
    <property type="protein sequence ID" value="KDS34704.1"/>
    <property type="molecule type" value="Genomic_DNA"/>
</dbReference>
<reference evidence="1 2" key="1">
    <citation type="submission" date="2014-04" db="EMBL/GenBank/DDBJ databases">
        <authorList>
            <person name="Sears C."/>
            <person name="Carroll K."/>
            <person name="Sack B.R."/>
            <person name="Qadri F."/>
            <person name="Myers L.L."/>
            <person name="Chung G.-T."/>
            <person name="Escheverria P."/>
            <person name="Fraser C.M."/>
            <person name="Sadzewicz L."/>
            <person name="Shefchek K.A."/>
            <person name="Tallon L."/>
            <person name="Das S.P."/>
            <person name="Daugherty S."/>
            <person name="Mongodin E.F."/>
        </authorList>
    </citation>
    <scope>NUCLEOTIDE SEQUENCE [LARGE SCALE GENOMIC DNA]</scope>
    <source>
        <strain evidence="1 2">3776 D15 i</strain>
    </source>
</reference>
<organism evidence="1 2">
    <name type="scientific">Parabacteroides distasonis str. 3776 D15 i</name>
    <dbReference type="NCBI Taxonomy" id="1339342"/>
    <lineage>
        <taxon>Bacteria</taxon>
        <taxon>Pseudomonadati</taxon>
        <taxon>Bacteroidota</taxon>
        <taxon>Bacteroidia</taxon>
        <taxon>Bacteroidales</taxon>
        <taxon>Tannerellaceae</taxon>
        <taxon>Parabacteroides</taxon>
    </lineage>
</organism>
<gene>
    <name evidence="1" type="ORF">M091_2786</name>
</gene>
<evidence type="ECO:0008006" key="3">
    <source>
        <dbReference type="Google" id="ProtNLM"/>
    </source>
</evidence>
<proteinExistence type="predicted"/>
<accession>A0AB34L3J3</accession>
<dbReference type="RefSeq" id="WP_157304521.1">
    <property type="nucleotide sequence ID" value="NZ_JNHK01000097.1"/>
</dbReference>
<protein>
    <recommendedName>
        <fullName evidence="3">Type II toxin-antitoxin system HicA family toxin</fullName>
    </recommendedName>
</protein>